<organism evidence="3 4">
    <name type="scientific">Cellvibrio zantedeschiae</name>
    <dbReference type="NCBI Taxonomy" id="1237077"/>
    <lineage>
        <taxon>Bacteria</taxon>
        <taxon>Pseudomonadati</taxon>
        <taxon>Pseudomonadota</taxon>
        <taxon>Gammaproteobacteria</taxon>
        <taxon>Cellvibrionales</taxon>
        <taxon>Cellvibrionaceae</taxon>
        <taxon>Cellvibrio</taxon>
    </lineage>
</organism>
<reference evidence="4" key="1">
    <citation type="journal article" date="2019" name="Int. J. Syst. Evol. Microbiol.">
        <title>The Global Catalogue of Microorganisms (GCM) 10K type strain sequencing project: providing services to taxonomists for standard genome sequencing and annotation.</title>
        <authorList>
            <consortium name="The Broad Institute Genomics Platform"/>
            <consortium name="The Broad Institute Genome Sequencing Center for Infectious Disease"/>
            <person name="Wu L."/>
            <person name="Ma J."/>
        </authorList>
    </citation>
    <scope>NUCLEOTIDE SEQUENCE [LARGE SCALE GENOMIC DNA]</scope>
    <source>
        <strain evidence="4">KCTC 32239</strain>
    </source>
</reference>
<evidence type="ECO:0000313" key="4">
    <source>
        <dbReference type="Proteomes" id="UP000619761"/>
    </source>
</evidence>
<dbReference type="Pfam" id="PF11219">
    <property type="entry name" value="DUF3014"/>
    <property type="match status" value="1"/>
</dbReference>
<feature type="transmembrane region" description="Helical" evidence="2">
    <location>
        <begin position="14"/>
        <end position="35"/>
    </location>
</feature>
<keyword evidence="2" id="KW-1133">Transmembrane helix</keyword>
<evidence type="ECO:0000256" key="2">
    <source>
        <dbReference type="SAM" id="Phobius"/>
    </source>
</evidence>
<comment type="caution">
    <text evidence="3">The sequence shown here is derived from an EMBL/GenBank/DDBJ whole genome shotgun (WGS) entry which is preliminary data.</text>
</comment>
<evidence type="ECO:0000313" key="3">
    <source>
        <dbReference type="EMBL" id="GGY62376.1"/>
    </source>
</evidence>
<name>A0ABQ3AMX9_9GAMM</name>
<dbReference type="Proteomes" id="UP000619761">
    <property type="component" value="Unassembled WGS sequence"/>
</dbReference>
<protein>
    <recommendedName>
        <fullName evidence="5">DUF3014 domain-containing protein</fullName>
    </recommendedName>
</protein>
<proteinExistence type="predicted"/>
<evidence type="ECO:0008006" key="5">
    <source>
        <dbReference type="Google" id="ProtNLM"/>
    </source>
</evidence>
<dbReference type="RefSeq" id="WP_189415286.1">
    <property type="nucleotide sequence ID" value="NZ_BMYZ01000001.1"/>
</dbReference>
<evidence type="ECO:0000256" key="1">
    <source>
        <dbReference type="SAM" id="MobiDB-lite"/>
    </source>
</evidence>
<keyword evidence="2" id="KW-0812">Transmembrane</keyword>
<sequence length="288" mass="31419">MQYNDRPTGGLSALAKWGVILVAVGAIGTVGYFLMAEEAKRPPKLHDLPSPAPIQPGVAPEVASTAKPVYDEPEPAPAPIPLPDLDQSDAAVLAALKALNINGLVEMIIPQEILRKFVRAVGILEEGKVITEYRPIASPQGAFVADSFNVKVSGGELGEQQDVEQFRVSPKNYLRYTMFVQVISALDSDASIALYKRYYPLLNRAYQELGLGKGNFHSVLIRAIDKVLAAPDAGGEMLLIHPKVYYQFADPALENLPDAHKLMLRMGPDNAAKVKESLRNIRIKLLKK</sequence>
<dbReference type="InterPro" id="IPR021382">
    <property type="entry name" value="DUF3014"/>
</dbReference>
<feature type="region of interest" description="Disordered" evidence="1">
    <location>
        <begin position="63"/>
        <end position="82"/>
    </location>
</feature>
<dbReference type="EMBL" id="BMYZ01000001">
    <property type="protein sequence ID" value="GGY62376.1"/>
    <property type="molecule type" value="Genomic_DNA"/>
</dbReference>
<accession>A0ABQ3AMX9</accession>
<keyword evidence="4" id="KW-1185">Reference proteome</keyword>
<gene>
    <name evidence="3" type="ORF">GCM10011613_02320</name>
</gene>
<keyword evidence="2" id="KW-0472">Membrane</keyword>